<feature type="chain" id="PRO_5032932231" evidence="2">
    <location>
        <begin position="19"/>
        <end position="112"/>
    </location>
</feature>
<feature type="signal peptide" evidence="2">
    <location>
        <begin position="1"/>
        <end position="18"/>
    </location>
</feature>
<name>A0A816AHG7_9BILA</name>
<keyword evidence="1" id="KW-0472">Membrane</keyword>
<feature type="transmembrane region" description="Helical" evidence="1">
    <location>
        <begin position="95"/>
        <end position="111"/>
    </location>
</feature>
<evidence type="ECO:0000313" key="3">
    <source>
        <dbReference type="EMBL" id="CAF1597690.1"/>
    </source>
</evidence>
<keyword evidence="1" id="KW-0812">Transmembrane</keyword>
<dbReference type="AlphaFoldDB" id="A0A816AHG7"/>
<accession>A0A816AHG7</accession>
<dbReference type="SUPFAM" id="SSF57302">
    <property type="entry name" value="Snake toxin-like"/>
    <property type="match status" value="1"/>
</dbReference>
<keyword evidence="2" id="KW-0732">Signal</keyword>
<evidence type="ECO:0000256" key="2">
    <source>
        <dbReference type="SAM" id="SignalP"/>
    </source>
</evidence>
<dbReference type="InterPro" id="IPR045860">
    <property type="entry name" value="Snake_toxin-like_sf"/>
</dbReference>
<organism evidence="3 4">
    <name type="scientific">Rotaria magnacalcarata</name>
    <dbReference type="NCBI Taxonomy" id="392030"/>
    <lineage>
        <taxon>Eukaryota</taxon>
        <taxon>Metazoa</taxon>
        <taxon>Spiralia</taxon>
        <taxon>Gnathifera</taxon>
        <taxon>Rotifera</taxon>
        <taxon>Eurotatoria</taxon>
        <taxon>Bdelloidea</taxon>
        <taxon>Philodinida</taxon>
        <taxon>Philodinidae</taxon>
        <taxon>Rotaria</taxon>
    </lineage>
</organism>
<dbReference type="Proteomes" id="UP000663855">
    <property type="component" value="Unassembled WGS sequence"/>
</dbReference>
<evidence type="ECO:0000256" key="1">
    <source>
        <dbReference type="SAM" id="Phobius"/>
    </source>
</evidence>
<gene>
    <name evidence="3" type="ORF">CJN711_LOCUS34770</name>
</gene>
<dbReference type="EMBL" id="CAJNOV010016954">
    <property type="protein sequence ID" value="CAF1597690.1"/>
    <property type="molecule type" value="Genomic_DNA"/>
</dbReference>
<comment type="caution">
    <text evidence="3">The sequence shown here is derived from an EMBL/GenBank/DDBJ whole genome shotgun (WGS) entry which is preliminary data.</text>
</comment>
<reference evidence="3" key="1">
    <citation type="submission" date="2021-02" db="EMBL/GenBank/DDBJ databases">
        <authorList>
            <person name="Nowell W R."/>
        </authorList>
    </citation>
    <scope>NUCLEOTIDE SEQUENCE</scope>
</reference>
<evidence type="ECO:0000313" key="4">
    <source>
        <dbReference type="Proteomes" id="UP000663855"/>
    </source>
</evidence>
<sequence length="112" mass="12805">MKSIVLLCVEFFWNLALACYQHYEPCLHTQSCLIDENRHNCSNAGETYCFKDDVILSIAVRGCAELAYCNATIVLGRRYCCNTDYCNHAGREIQIAWLMIMAMLMAIVVIIR</sequence>
<keyword evidence="1" id="KW-1133">Transmembrane helix</keyword>
<proteinExistence type="predicted"/>
<protein>
    <submittedName>
        <fullName evidence="3">Uncharacterized protein</fullName>
    </submittedName>
</protein>